<comment type="caution">
    <text evidence="3">The sequence shown here is derived from an EMBL/GenBank/DDBJ whole genome shotgun (WGS) entry which is preliminary data.</text>
</comment>
<dbReference type="AlphaFoldDB" id="A0A2A6FBZ4"/>
<dbReference type="RefSeq" id="WP_097575521.1">
    <property type="nucleotide sequence ID" value="NZ_NWQG01000137.1"/>
</dbReference>
<name>A0A2A6FBZ4_9HYPH</name>
<organism evidence="3 4">
    <name type="scientific">Mesorhizobium sanjuanii</name>
    <dbReference type="NCBI Taxonomy" id="2037900"/>
    <lineage>
        <taxon>Bacteria</taxon>
        <taxon>Pseudomonadati</taxon>
        <taxon>Pseudomonadota</taxon>
        <taxon>Alphaproteobacteria</taxon>
        <taxon>Hyphomicrobiales</taxon>
        <taxon>Phyllobacteriaceae</taxon>
        <taxon>Mesorhizobium</taxon>
    </lineage>
</organism>
<comment type="similarity">
    <text evidence="1">Belongs to the RelE toxin family.</text>
</comment>
<keyword evidence="2" id="KW-1277">Toxin-antitoxin system</keyword>
<accession>A0A2A6FBZ4</accession>
<dbReference type="PANTHER" id="PTHR33755:SF6">
    <property type="entry name" value="PLASMID STABILIZATION SYSTEM PROTEIN"/>
    <property type="match status" value="1"/>
</dbReference>
<evidence type="ECO:0000313" key="3">
    <source>
        <dbReference type="EMBL" id="PDQ19272.1"/>
    </source>
</evidence>
<gene>
    <name evidence="3" type="ORF">CN311_20395</name>
</gene>
<dbReference type="Pfam" id="PF05016">
    <property type="entry name" value="ParE_toxin"/>
    <property type="match status" value="1"/>
</dbReference>
<dbReference type="PANTHER" id="PTHR33755">
    <property type="entry name" value="TOXIN PARE1-RELATED"/>
    <property type="match status" value="1"/>
</dbReference>
<evidence type="ECO:0000313" key="4">
    <source>
        <dbReference type="Proteomes" id="UP000219182"/>
    </source>
</evidence>
<dbReference type="InterPro" id="IPR007712">
    <property type="entry name" value="RelE/ParE_toxin"/>
</dbReference>
<keyword evidence="4" id="KW-1185">Reference proteome</keyword>
<dbReference type="Proteomes" id="UP000219182">
    <property type="component" value="Unassembled WGS sequence"/>
</dbReference>
<dbReference type="NCBIfam" id="TIGR02385">
    <property type="entry name" value="RelE_StbE"/>
    <property type="match status" value="1"/>
</dbReference>
<evidence type="ECO:0000256" key="2">
    <source>
        <dbReference type="ARBA" id="ARBA00022649"/>
    </source>
</evidence>
<protein>
    <submittedName>
        <fullName evidence="3">Type II toxin-antitoxin system mRNA interferase toxin, RelE/StbE family</fullName>
    </submittedName>
</protein>
<dbReference type="InterPro" id="IPR051803">
    <property type="entry name" value="TA_system_RelE-like_toxin"/>
</dbReference>
<dbReference type="EMBL" id="NWQG01000137">
    <property type="protein sequence ID" value="PDQ19272.1"/>
    <property type="molecule type" value="Genomic_DNA"/>
</dbReference>
<dbReference type="InterPro" id="IPR035093">
    <property type="entry name" value="RelE/ParE_toxin_dom_sf"/>
</dbReference>
<sequence>MSRKRIRWTKRALRRLDEIGAHIEKDNPEAAARVIARIVTAAEHLAEQPAMGRIGRIKATRELVLVDISYIIPYHVNGETVEILTVMHAAQRWPQTL</sequence>
<evidence type="ECO:0000256" key="1">
    <source>
        <dbReference type="ARBA" id="ARBA00006226"/>
    </source>
</evidence>
<dbReference type="Gene3D" id="3.30.2310.20">
    <property type="entry name" value="RelE-like"/>
    <property type="match status" value="1"/>
</dbReference>
<reference evidence="3 4" key="1">
    <citation type="submission" date="2017-09" db="EMBL/GenBank/DDBJ databases">
        <title>Mesorhizobum sanjuanii sp. nov. isolated from nodules of Lotus tenuis in saline-alkaline lowlands of Flooding Pampa.</title>
        <authorList>
            <person name="Sannazzaro A.I."/>
            <person name="Torres Tejerizo G.A."/>
            <person name="Fontana F."/>
            <person name="Cumpa Velazquez L.M."/>
            <person name="Hansen L."/>
            <person name="Pistorio M."/>
            <person name="Estrella M.J."/>
        </authorList>
    </citation>
    <scope>NUCLEOTIDE SEQUENCE [LARGE SCALE GENOMIC DNA]</scope>
    <source>
        <strain evidence="3 4">BSA136</strain>
    </source>
</reference>
<proteinExistence type="inferred from homology"/>